<proteinExistence type="predicted"/>
<protein>
    <submittedName>
        <fullName evidence="2">Uncharacterized protein</fullName>
    </submittedName>
</protein>
<name>A0ABV3JZA8_STRON</name>
<dbReference type="EMBL" id="JBFAUK010000012">
    <property type="protein sequence ID" value="MEV5508174.1"/>
    <property type="molecule type" value="Genomic_DNA"/>
</dbReference>
<feature type="compositionally biased region" description="Basic and acidic residues" evidence="1">
    <location>
        <begin position="502"/>
        <end position="516"/>
    </location>
</feature>
<gene>
    <name evidence="2" type="ORF">AB0L16_17085</name>
</gene>
<organism evidence="2 3">
    <name type="scientific">Streptomyces orinoci</name>
    <name type="common">Streptoverticillium orinoci</name>
    <dbReference type="NCBI Taxonomy" id="67339"/>
    <lineage>
        <taxon>Bacteria</taxon>
        <taxon>Bacillati</taxon>
        <taxon>Actinomycetota</taxon>
        <taxon>Actinomycetes</taxon>
        <taxon>Kitasatosporales</taxon>
        <taxon>Streptomycetaceae</taxon>
        <taxon>Streptomyces</taxon>
    </lineage>
</organism>
<reference evidence="2 3" key="1">
    <citation type="submission" date="2024-06" db="EMBL/GenBank/DDBJ databases">
        <title>The Natural Products Discovery Center: Release of the First 8490 Sequenced Strains for Exploring Actinobacteria Biosynthetic Diversity.</title>
        <authorList>
            <person name="Kalkreuter E."/>
            <person name="Kautsar S.A."/>
            <person name="Yang D."/>
            <person name="Bader C.D."/>
            <person name="Teijaro C.N."/>
            <person name="Fluegel L."/>
            <person name="Davis C.M."/>
            <person name="Simpson J.R."/>
            <person name="Lauterbach L."/>
            <person name="Steele A.D."/>
            <person name="Gui C."/>
            <person name="Meng S."/>
            <person name="Li G."/>
            <person name="Viehrig K."/>
            <person name="Ye F."/>
            <person name="Su P."/>
            <person name="Kiefer A.F."/>
            <person name="Nichols A."/>
            <person name="Cepeda A.J."/>
            <person name="Yan W."/>
            <person name="Fan B."/>
            <person name="Jiang Y."/>
            <person name="Adhikari A."/>
            <person name="Zheng C.-J."/>
            <person name="Schuster L."/>
            <person name="Cowan T.M."/>
            <person name="Smanski M.J."/>
            <person name="Chevrette M.G."/>
            <person name="De Carvalho L.P.S."/>
            <person name="Shen B."/>
        </authorList>
    </citation>
    <scope>NUCLEOTIDE SEQUENCE [LARGE SCALE GENOMIC DNA]</scope>
    <source>
        <strain evidence="2 3">NPDC052347</strain>
    </source>
</reference>
<evidence type="ECO:0000313" key="2">
    <source>
        <dbReference type="EMBL" id="MEV5508174.1"/>
    </source>
</evidence>
<sequence>MSTPAEPASSGMLLLPQLTTNPNPLRVSTFARPEYAELTFVYGRSKAPSVNWPVHSRKFVIRIPTGRQATALTGEPALIRYELTVPDGKRQWVVQADTRNPNETVFTCEPDDLRPAAFDGTWGIQLRLWGIETNGSPGPVTIGWEEETSNNGADFVLRTGRGEVSKRDDSFYFDSFHPATVAIARNSTVQLNWKGTEQATYRMYYRDQDGTEKNVAVSGGSWTSPRLVDSTDFRLKATFDGRDYYLTAHVRVNKPDIAVTSIAAPSADGTVGVKNTLQFQDKAGIEIPRYGGRITVYGALTAQAGDNVGEGALTANGPLTANKTITAKGEVTTEADVPLTANGPINANKNIFVAAGPAGTYYGVHTARIWALSGTSDGTVTLKSKLTLEQPLTANGTIDANNDLTVAATKTFKAMWINPTTTNGTITVRGDLSMASGKVLTAGTLNTAGITASGLISANGGLNVPTGKSLNYEGKRVLRTGDSVTLRTRWANNGYLWDDDGNANKDRGNVVRKRDNNPPGNLRSWWTLGWRASNQATGLETDTDLKGCAEAEEQPGTAQE</sequence>
<feature type="region of interest" description="Disordered" evidence="1">
    <location>
        <begin position="538"/>
        <end position="560"/>
    </location>
</feature>
<comment type="caution">
    <text evidence="2">The sequence shown here is derived from an EMBL/GenBank/DDBJ whole genome shotgun (WGS) entry which is preliminary data.</text>
</comment>
<evidence type="ECO:0000313" key="3">
    <source>
        <dbReference type="Proteomes" id="UP001552594"/>
    </source>
</evidence>
<dbReference type="RefSeq" id="WP_109280579.1">
    <property type="nucleotide sequence ID" value="NZ_JBFAUK010000012.1"/>
</dbReference>
<keyword evidence="3" id="KW-1185">Reference proteome</keyword>
<feature type="region of interest" description="Disordered" evidence="1">
    <location>
        <begin position="499"/>
        <end position="518"/>
    </location>
</feature>
<dbReference type="Proteomes" id="UP001552594">
    <property type="component" value="Unassembled WGS sequence"/>
</dbReference>
<evidence type="ECO:0000256" key="1">
    <source>
        <dbReference type="SAM" id="MobiDB-lite"/>
    </source>
</evidence>
<accession>A0ABV3JZA8</accession>